<dbReference type="OrthoDB" id="308958at2759"/>
<evidence type="ECO:0000313" key="1">
    <source>
        <dbReference type="EMBL" id="CAD8127218.1"/>
    </source>
</evidence>
<dbReference type="EMBL" id="CAJJDN010000174">
    <property type="protein sequence ID" value="CAD8127218.1"/>
    <property type="molecule type" value="Genomic_DNA"/>
</dbReference>
<protein>
    <submittedName>
        <fullName evidence="1">Uncharacterized protein</fullName>
    </submittedName>
</protein>
<keyword evidence="2" id="KW-1185">Reference proteome</keyword>
<dbReference type="PROSITE" id="PS51450">
    <property type="entry name" value="LRR"/>
    <property type="match status" value="1"/>
</dbReference>
<reference evidence="1" key="1">
    <citation type="submission" date="2021-01" db="EMBL/GenBank/DDBJ databases">
        <authorList>
            <consortium name="Genoscope - CEA"/>
            <person name="William W."/>
        </authorList>
    </citation>
    <scope>NUCLEOTIDE SEQUENCE</scope>
</reference>
<evidence type="ECO:0000313" key="2">
    <source>
        <dbReference type="Proteomes" id="UP000692954"/>
    </source>
</evidence>
<accession>A0A8S1RGV6</accession>
<dbReference type="AlphaFoldDB" id="A0A8S1RGV6"/>
<sequence>MLFPLCRDFIYAQRQGLKFQKEIPIQISNNILIDQDAHQYQIQSQQSDIQGIASKFGIQLNDKDEVILYIKELISNGQNIKTNIAINMKQQIQKSKEFTALYKQIKTKIHKFNHVLQKSGQKQLLTKEIIELPEQKEQVNTQNLESLTISNNEISYIKYLESLSNGISKKYVIEYFKKKKIKTDKFVNLIYPHLQIEQELFEFQ</sequence>
<dbReference type="Proteomes" id="UP000692954">
    <property type="component" value="Unassembled WGS sequence"/>
</dbReference>
<comment type="caution">
    <text evidence="1">The sequence shown here is derived from an EMBL/GenBank/DDBJ whole genome shotgun (WGS) entry which is preliminary data.</text>
</comment>
<proteinExistence type="predicted"/>
<dbReference type="InterPro" id="IPR001611">
    <property type="entry name" value="Leu-rich_rpt"/>
</dbReference>
<organism evidence="1 2">
    <name type="scientific">Paramecium sonneborni</name>
    <dbReference type="NCBI Taxonomy" id="65129"/>
    <lineage>
        <taxon>Eukaryota</taxon>
        <taxon>Sar</taxon>
        <taxon>Alveolata</taxon>
        <taxon>Ciliophora</taxon>
        <taxon>Intramacronucleata</taxon>
        <taxon>Oligohymenophorea</taxon>
        <taxon>Peniculida</taxon>
        <taxon>Parameciidae</taxon>
        <taxon>Paramecium</taxon>
    </lineage>
</organism>
<name>A0A8S1RGV6_9CILI</name>
<gene>
    <name evidence="1" type="ORF">PSON_ATCC_30995.1.T1740024</name>
</gene>